<evidence type="ECO:0000313" key="6">
    <source>
        <dbReference type="EMBL" id="REH46097.1"/>
    </source>
</evidence>
<evidence type="ECO:0000256" key="2">
    <source>
        <dbReference type="ARBA" id="ARBA00022801"/>
    </source>
</evidence>
<dbReference type="GO" id="GO:0006508">
    <property type="term" value="P:proteolysis"/>
    <property type="evidence" value="ECO:0007669"/>
    <property type="project" value="UniProtKB-KW"/>
</dbReference>
<sequence length="402" mass="40399">MRLFVMLATITAAALTVQAPVAICLPRTATVRDACGTARPGHARCFAKIRTDVHGGHMPAAASPAGYAPADLRSAYNLPATGGRGQTVAVVDAYDDPDAESDLATYRTTYGLPACTTANGCFRKVNGSGAASPLPSADEGWGLEISLDLDMVSAACPNCRILLVEATSAAIEDLAAAEVTATGLGANEISNSYGIPENPAMLPYQDAYRHPGVAIVAAAGDSGYGIPEFPAVLPSVIAVGGTRLTREPAAARGWAETAWGEASVTGGTGSGCSAWIAKPTWQHDPNCPGRMTADVAADADPGTGPAVYDSYGAAGGPGWTIVGGTSASSPFIAGVIALAGNPTAFPDASYLYARTTALNDVTSGTNVAGPFGMDCGGDYQCNAVSGYDGPTGGGTPNGLAAF</sequence>
<keyword evidence="7" id="KW-1185">Reference proteome</keyword>
<keyword evidence="4" id="KW-0732">Signal</keyword>
<reference evidence="6 7" key="1">
    <citation type="submission" date="2018-08" db="EMBL/GenBank/DDBJ databases">
        <title>Genomic Encyclopedia of Archaeal and Bacterial Type Strains, Phase II (KMG-II): from individual species to whole genera.</title>
        <authorList>
            <person name="Goeker M."/>
        </authorList>
    </citation>
    <scope>NUCLEOTIDE SEQUENCE [LARGE SCALE GENOMIC DNA]</scope>
    <source>
        <strain evidence="6 7">DSM 45791</strain>
    </source>
</reference>
<keyword evidence="2" id="KW-0378">Hydrolase</keyword>
<feature type="signal peptide" evidence="4">
    <location>
        <begin position="1"/>
        <end position="19"/>
    </location>
</feature>
<dbReference type="InterPro" id="IPR036852">
    <property type="entry name" value="Peptidase_S8/S53_dom_sf"/>
</dbReference>
<dbReference type="Gene3D" id="3.40.50.200">
    <property type="entry name" value="Peptidase S8/S53 domain"/>
    <property type="match status" value="1"/>
</dbReference>
<protein>
    <submittedName>
        <fullName evidence="6">Subtilase family protein</fullName>
    </submittedName>
</protein>
<dbReference type="InterPro" id="IPR030400">
    <property type="entry name" value="Sedolisin_dom"/>
</dbReference>
<proteinExistence type="predicted"/>
<dbReference type="PANTHER" id="PTHR14218">
    <property type="entry name" value="PROTEASE S8 TRIPEPTIDYL PEPTIDASE I CLN2"/>
    <property type="match status" value="1"/>
</dbReference>
<accession>A0A3E0HI31</accession>
<dbReference type="Pfam" id="PF00082">
    <property type="entry name" value="Peptidase_S8"/>
    <property type="match status" value="1"/>
</dbReference>
<keyword evidence="1" id="KW-0645">Protease</keyword>
<feature type="domain" description="Peptidase S53" evidence="5">
    <location>
        <begin position="66"/>
        <end position="402"/>
    </location>
</feature>
<dbReference type="GO" id="GO:0008240">
    <property type="term" value="F:tripeptidyl-peptidase activity"/>
    <property type="evidence" value="ECO:0007669"/>
    <property type="project" value="TreeGrafter"/>
</dbReference>
<organism evidence="6 7">
    <name type="scientific">Kutzneria buriramensis</name>
    <dbReference type="NCBI Taxonomy" id="1045776"/>
    <lineage>
        <taxon>Bacteria</taxon>
        <taxon>Bacillati</taxon>
        <taxon>Actinomycetota</taxon>
        <taxon>Actinomycetes</taxon>
        <taxon>Pseudonocardiales</taxon>
        <taxon>Pseudonocardiaceae</taxon>
        <taxon>Kutzneria</taxon>
    </lineage>
</organism>
<evidence type="ECO:0000256" key="1">
    <source>
        <dbReference type="ARBA" id="ARBA00022670"/>
    </source>
</evidence>
<dbReference type="OrthoDB" id="151889at2"/>
<dbReference type="InterPro" id="IPR023828">
    <property type="entry name" value="Peptidase_S8_Ser-AS"/>
</dbReference>
<dbReference type="PRINTS" id="PR00723">
    <property type="entry name" value="SUBTILISIN"/>
</dbReference>
<feature type="chain" id="PRO_5038334030" evidence="4">
    <location>
        <begin position="20"/>
        <end position="402"/>
    </location>
</feature>
<dbReference type="Proteomes" id="UP000256269">
    <property type="component" value="Unassembled WGS sequence"/>
</dbReference>
<evidence type="ECO:0000256" key="3">
    <source>
        <dbReference type="ARBA" id="ARBA00022825"/>
    </source>
</evidence>
<keyword evidence="3" id="KW-0720">Serine protease</keyword>
<dbReference type="RefSeq" id="WP_116176241.1">
    <property type="nucleotide sequence ID" value="NZ_CP144375.1"/>
</dbReference>
<dbReference type="PROSITE" id="PS51695">
    <property type="entry name" value="SEDOLISIN"/>
    <property type="match status" value="1"/>
</dbReference>
<evidence type="ECO:0000313" key="7">
    <source>
        <dbReference type="Proteomes" id="UP000256269"/>
    </source>
</evidence>
<comment type="caution">
    <text evidence="6">The sequence shown here is derived from an EMBL/GenBank/DDBJ whole genome shotgun (WGS) entry which is preliminary data.</text>
</comment>
<evidence type="ECO:0000256" key="4">
    <source>
        <dbReference type="SAM" id="SignalP"/>
    </source>
</evidence>
<dbReference type="PROSITE" id="PS00138">
    <property type="entry name" value="SUBTILASE_SER"/>
    <property type="match status" value="1"/>
</dbReference>
<dbReference type="InterPro" id="IPR050819">
    <property type="entry name" value="Tripeptidyl-peptidase_I"/>
</dbReference>
<name>A0A3E0HI31_9PSEU</name>
<dbReference type="InterPro" id="IPR000209">
    <property type="entry name" value="Peptidase_S8/S53_dom"/>
</dbReference>
<evidence type="ECO:0000259" key="5">
    <source>
        <dbReference type="PROSITE" id="PS51695"/>
    </source>
</evidence>
<dbReference type="SUPFAM" id="SSF52743">
    <property type="entry name" value="Subtilisin-like"/>
    <property type="match status" value="1"/>
</dbReference>
<gene>
    <name evidence="6" type="ORF">BCF44_107230</name>
</gene>
<dbReference type="AlphaFoldDB" id="A0A3E0HI31"/>
<dbReference type="PANTHER" id="PTHR14218:SF15">
    <property type="entry name" value="TRIPEPTIDYL-PEPTIDASE 1"/>
    <property type="match status" value="1"/>
</dbReference>
<dbReference type="EMBL" id="QUNO01000007">
    <property type="protein sequence ID" value="REH46097.1"/>
    <property type="molecule type" value="Genomic_DNA"/>
</dbReference>
<dbReference type="CDD" id="cd04056">
    <property type="entry name" value="Peptidases_S53"/>
    <property type="match status" value="1"/>
</dbReference>
<dbReference type="InterPro" id="IPR015500">
    <property type="entry name" value="Peptidase_S8_subtilisin-rel"/>
</dbReference>
<dbReference type="GO" id="GO:0004252">
    <property type="term" value="F:serine-type endopeptidase activity"/>
    <property type="evidence" value="ECO:0007669"/>
    <property type="project" value="InterPro"/>
</dbReference>